<comment type="caution">
    <text evidence="3">The sequence shown here is derived from an EMBL/GenBank/DDBJ whole genome shotgun (WGS) entry which is preliminary data.</text>
</comment>
<keyword evidence="2" id="KW-0012">Acyltransferase</keyword>
<keyword evidence="1" id="KW-0808">Transferase</keyword>
<reference evidence="3" key="1">
    <citation type="submission" date="2022-05" db="EMBL/GenBank/DDBJ databases">
        <authorList>
            <person name="Tuo L."/>
        </authorList>
    </citation>
    <scope>NUCLEOTIDE SEQUENCE</scope>
    <source>
        <strain evidence="3">BSK12Z-4</strain>
    </source>
</reference>
<dbReference type="Proteomes" id="UP001139485">
    <property type="component" value="Unassembled WGS sequence"/>
</dbReference>
<dbReference type="AlphaFoldDB" id="A0A9X2DAK4"/>
<evidence type="ECO:0000313" key="4">
    <source>
        <dbReference type="Proteomes" id="UP001139485"/>
    </source>
</evidence>
<dbReference type="PANTHER" id="PTHR36449:SF1">
    <property type="entry name" value="ACETYLTRANSFERASE"/>
    <property type="match status" value="1"/>
</dbReference>
<accession>A0A9X2DAK4</accession>
<dbReference type="Gene3D" id="3.40.630.30">
    <property type="match status" value="1"/>
</dbReference>
<gene>
    <name evidence="3" type="ORF">M8330_18755</name>
</gene>
<dbReference type="EMBL" id="JAMOIL010000032">
    <property type="protein sequence ID" value="MCM0622338.1"/>
    <property type="molecule type" value="Genomic_DNA"/>
</dbReference>
<dbReference type="RefSeq" id="WP_250828562.1">
    <property type="nucleotide sequence ID" value="NZ_JAMOIL010000032.1"/>
</dbReference>
<protein>
    <recommendedName>
        <fullName evidence="5">N-acetyltransferase</fullName>
    </recommendedName>
</protein>
<sequence>MTVSLALTRLTAEEAPGFDLGAFSCGDPSYDAWLGSCLTQLRAGSVTVFVLIEDVDQAPGGSLRPVLGYFALALTVIKSDDLSKRAAKGQDEVPAFLLARLALSADLRGGADGKNLLTAALARMVMASETVPSRLLAVDAERPKVARLYEDWGFTATSDIDGDVDPETGRYRKNVRLVAKTSSIRAALPEGSLWTETSG</sequence>
<evidence type="ECO:0008006" key="5">
    <source>
        <dbReference type="Google" id="ProtNLM"/>
    </source>
</evidence>
<evidence type="ECO:0000256" key="1">
    <source>
        <dbReference type="ARBA" id="ARBA00022679"/>
    </source>
</evidence>
<proteinExistence type="predicted"/>
<keyword evidence="4" id="KW-1185">Reference proteome</keyword>
<evidence type="ECO:0000313" key="3">
    <source>
        <dbReference type="EMBL" id="MCM0622338.1"/>
    </source>
</evidence>
<dbReference type="PANTHER" id="PTHR36449">
    <property type="entry name" value="ACETYLTRANSFERASE-RELATED"/>
    <property type="match status" value="1"/>
</dbReference>
<evidence type="ECO:0000256" key="2">
    <source>
        <dbReference type="ARBA" id="ARBA00023315"/>
    </source>
</evidence>
<dbReference type="GO" id="GO:0016746">
    <property type="term" value="F:acyltransferase activity"/>
    <property type="evidence" value="ECO:0007669"/>
    <property type="project" value="UniProtKB-KW"/>
</dbReference>
<name>A0A9X2DAK4_9ACTN</name>
<organism evidence="3 4">
    <name type="scientific">Nocardioides bruguierae</name>
    <dbReference type="NCBI Taxonomy" id="2945102"/>
    <lineage>
        <taxon>Bacteria</taxon>
        <taxon>Bacillati</taxon>
        <taxon>Actinomycetota</taxon>
        <taxon>Actinomycetes</taxon>
        <taxon>Propionibacteriales</taxon>
        <taxon>Nocardioidaceae</taxon>
        <taxon>Nocardioides</taxon>
    </lineage>
</organism>